<name>A0A844I6E5_9GAMM</name>
<feature type="transmembrane region" description="Helical" evidence="1">
    <location>
        <begin position="145"/>
        <end position="162"/>
    </location>
</feature>
<dbReference type="EMBL" id="VENC01000012">
    <property type="protein sequence ID" value="MTI99748.1"/>
    <property type="molecule type" value="Genomic_DNA"/>
</dbReference>
<dbReference type="Proteomes" id="UP000431462">
    <property type="component" value="Unassembled WGS sequence"/>
</dbReference>
<keyword evidence="1" id="KW-1133">Transmembrane helix</keyword>
<keyword evidence="1" id="KW-0472">Membrane</keyword>
<keyword evidence="1" id="KW-0812">Transmembrane</keyword>
<reference evidence="2 3" key="1">
    <citation type="submission" date="2019-06" db="EMBL/GenBank/DDBJ databases">
        <title>Enrichment of Autotrophic Halophilic Microorganisms from Red Sea Brine Pool Using Microbial Electrosynthesis System.</title>
        <authorList>
            <person name="Alqahtani M.F."/>
            <person name="Bajracharya S."/>
            <person name="Katuri K.P."/>
            <person name="Ali M."/>
            <person name="Saikaly P.E."/>
        </authorList>
    </citation>
    <scope>NUCLEOTIDE SEQUENCE [LARGE SCALE GENOMIC DNA]</scope>
    <source>
        <strain evidence="2">MES15</strain>
    </source>
</reference>
<evidence type="ECO:0000313" key="2">
    <source>
        <dbReference type="EMBL" id="MTI99748.1"/>
    </source>
</evidence>
<dbReference type="AlphaFoldDB" id="A0A844I6E5"/>
<gene>
    <name evidence="2" type="ORF">FH752_14120</name>
</gene>
<feature type="transmembrane region" description="Helical" evidence="1">
    <location>
        <begin position="97"/>
        <end position="115"/>
    </location>
</feature>
<organism evidence="2 3">
    <name type="scientific">Marinobacter adhaerens</name>
    <dbReference type="NCBI Taxonomy" id="1033846"/>
    <lineage>
        <taxon>Bacteria</taxon>
        <taxon>Pseudomonadati</taxon>
        <taxon>Pseudomonadota</taxon>
        <taxon>Gammaproteobacteria</taxon>
        <taxon>Pseudomonadales</taxon>
        <taxon>Marinobacteraceae</taxon>
        <taxon>Marinobacter</taxon>
    </lineage>
</organism>
<proteinExistence type="predicted"/>
<evidence type="ECO:0000313" key="3">
    <source>
        <dbReference type="Proteomes" id="UP000431462"/>
    </source>
</evidence>
<accession>A0A844I6E5</accession>
<sequence>MIKILSVSFALSVATFLLIFASPVVVSEGGQRLGPSPYAERIDELYERMEGAGNSPYSQEWQELKELIQKNNDWFEERRGERGSAPSLGYFDVLQEISSAITVILVLVWGVGYLLTYRFFDGYWSLLILIFPSLMFALRILSFQAFISIVLSVLVVYSAKTLRKRGGA</sequence>
<comment type="caution">
    <text evidence="2">The sequence shown here is derived from an EMBL/GenBank/DDBJ whole genome shotgun (WGS) entry which is preliminary data.</text>
</comment>
<evidence type="ECO:0000256" key="1">
    <source>
        <dbReference type="SAM" id="Phobius"/>
    </source>
</evidence>
<protein>
    <submittedName>
        <fullName evidence="2">Uncharacterized protein</fullName>
    </submittedName>
</protein>